<evidence type="ECO:0000256" key="5">
    <source>
        <dbReference type="ARBA" id="ARBA00022692"/>
    </source>
</evidence>
<dbReference type="GO" id="GO:0005886">
    <property type="term" value="C:plasma membrane"/>
    <property type="evidence" value="ECO:0007669"/>
    <property type="project" value="UniProtKB-SubCell"/>
</dbReference>
<keyword evidence="4" id="KW-0808">Transferase</keyword>
<evidence type="ECO:0000256" key="2">
    <source>
        <dbReference type="ARBA" id="ARBA00006464"/>
    </source>
</evidence>
<dbReference type="Proteomes" id="UP000231388">
    <property type="component" value="Unassembled WGS sequence"/>
</dbReference>
<name>A0A2G9XCX8_UNCKA</name>
<evidence type="ECO:0000256" key="6">
    <source>
        <dbReference type="ARBA" id="ARBA00022989"/>
    </source>
</evidence>
<keyword evidence="7 8" id="KW-0472">Membrane</keyword>
<dbReference type="EMBL" id="PCQY01000006">
    <property type="protein sequence ID" value="PIP04822.1"/>
    <property type="molecule type" value="Genomic_DNA"/>
</dbReference>
<proteinExistence type="inferred from homology"/>
<sequence>MTAQDNPRFYNFVKRILDILISLFFLVLCSPFYAAVMLVIFAQDGGNPIYVQKRVGKGRKVFKFIKFRSMIKDADEILFSDKTLYDKMRSGAHKVKNDPRITKVGNFIRKYSIDELPQFVNVLKGEMSFVGPRALRSDELKKFEVEHPEMEKVLKDIFKVKPGITGLWQVSGRSGIPFADRMKMDAHYANTPSVLKDLCIIIKTPAAVLRGEEAK</sequence>
<evidence type="ECO:0000259" key="9">
    <source>
        <dbReference type="Pfam" id="PF02397"/>
    </source>
</evidence>
<accession>A0A2G9XCX8</accession>
<dbReference type="PANTHER" id="PTHR30576:SF4">
    <property type="entry name" value="UNDECAPRENYL-PHOSPHATE GALACTOSE PHOSPHOTRANSFERASE"/>
    <property type="match status" value="1"/>
</dbReference>
<dbReference type="AlphaFoldDB" id="A0A2G9XCX8"/>
<evidence type="ECO:0000256" key="3">
    <source>
        <dbReference type="ARBA" id="ARBA00022475"/>
    </source>
</evidence>
<evidence type="ECO:0000256" key="8">
    <source>
        <dbReference type="SAM" id="Phobius"/>
    </source>
</evidence>
<evidence type="ECO:0000313" key="10">
    <source>
        <dbReference type="EMBL" id="PIP04822.1"/>
    </source>
</evidence>
<comment type="similarity">
    <text evidence="2">Belongs to the bacterial sugar transferase family.</text>
</comment>
<dbReference type="InterPro" id="IPR003362">
    <property type="entry name" value="Bact_transf"/>
</dbReference>
<evidence type="ECO:0000256" key="4">
    <source>
        <dbReference type="ARBA" id="ARBA00022679"/>
    </source>
</evidence>
<comment type="caution">
    <text evidence="10">The sequence shown here is derived from an EMBL/GenBank/DDBJ whole genome shotgun (WGS) entry which is preliminary data.</text>
</comment>
<protein>
    <recommendedName>
        <fullName evidence="9">Bacterial sugar transferase domain-containing protein</fullName>
    </recommendedName>
</protein>
<dbReference type="Pfam" id="PF02397">
    <property type="entry name" value="Bac_transf"/>
    <property type="match status" value="1"/>
</dbReference>
<gene>
    <name evidence="10" type="ORF">COX53_00470</name>
</gene>
<feature type="domain" description="Bacterial sugar transferase" evidence="9">
    <location>
        <begin position="14"/>
        <end position="209"/>
    </location>
</feature>
<evidence type="ECO:0000313" key="11">
    <source>
        <dbReference type="Proteomes" id="UP000231388"/>
    </source>
</evidence>
<evidence type="ECO:0000256" key="7">
    <source>
        <dbReference type="ARBA" id="ARBA00023136"/>
    </source>
</evidence>
<keyword evidence="5 8" id="KW-0812">Transmembrane</keyword>
<organism evidence="10 11">
    <name type="scientific">candidate division WWE3 bacterium CG23_combo_of_CG06-09_8_20_14_all_40_14</name>
    <dbReference type="NCBI Taxonomy" id="1975095"/>
    <lineage>
        <taxon>Bacteria</taxon>
        <taxon>Katanobacteria</taxon>
    </lineage>
</organism>
<comment type="subcellular location">
    <subcellularLocation>
        <location evidence="1">Cell membrane</location>
    </subcellularLocation>
</comment>
<reference evidence="10 11" key="1">
    <citation type="submission" date="2017-09" db="EMBL/GenBank/DDBJ databases">
        <title>Depth-based differentiation of microbial function through sediment-hosted aquifers and enrichment of novel symbionts in the deep terrestrial subsurface.</title>
        <authorList>
            <person name="Probst A.J."/>
            <person name="Ladd B."/>
            <person name="Jarett J.K."/>
            <person name="Geller-Mcgrath D.E."/>
            <person name="Sieber C.M."/>
            <person name="Emerson J.B."/>
            <person name="Anantharaman K."/>
            <person name="Thomas B.C."/>
            <person name="Malmstrom R."/>
            <person name="Stieglmeier M."/>
            <person name="Klingl A."/>
            <person name="Woyke T."/>
            <person name="Ryan C.M."/>
            <person name="Banfield J.F."/>
        </authorList>
    </citation>
    <scope>NUCLEOTIDE SEQUENCE [LARGE SCALE GENOMIC DNA]</scope>
    <source>
        <strain evidence="10">CG23_combo_of_CG06-09_8_20_14_all_40_14</strain>
    </source>
</reference>
<feature type="transmembrane region" description="Helical" evidence="8">
    <location>
        <begin position="20"/>
        <end position="42"/>
    </location>
</feature>
<keyword evidence="6 8" id="KW-1133">Transmembrane helix</keyword>
<evidence type="ECO:0000256" key="1">
    <source>
        <dbReference type="ARBA" id="ARBA00004236"/>
    </source>
</evidence>
<dbReference type="GO" id="GO:0016780">
    <property type="term" value="F:phosphotransferase activity, for other substituted phosphate groups"/>
    <property type="evidence" value="ECO:0007669"/>
    <property type="project" value="TreeGrafter"/>
</dbReference>
<keyword evidence="3" id="KW-1003">Cell membrane</keyword>
<dbReference type="PANTHER" id="PTHR30576">
    <property type="entry name" value="COLANIC BIOSYNTHESIS UDP-GLUCOSE LIPID CARRIER TRANSFERASE"/>
    <property type="match status" value="1"/>
</dbReference>